<feature type="compositionally biased region" description="Polar residues" evidence="1">
    <location>
        <begin position="196"/>
        <end position="209"/>
    </location>
</feature>
<feature type="region of interest" description="Disordered" evidence="1">
    <location>
        <begin position="196"/>
        <end position="215"/>
    </location>
</feature>
<protein>
    <submittedName>
        <fullName evidence="2">Uncharacterized protein</fullName>
    </submittedName>
</protein>
<organism evidence="2 3">
    <name type="scientific">Giardia intestinalis</name>
    <name type="common">Giardia lamblia</name>
    <dbReference type="NCBI Taxonomy" id="5741"/>
    <lineage>
        <taxon>Eukaryota</taxon>
        <taxon>Metamonada</taxon>
        <taxon>Diplomonadida</taxon>
        <taxon>Hexamitidae</taxon>
        <taxon>Giardiinae</taxon>
        <taxon>Giardia</taxon>
    </lineage>
</organism>
<dbReference type="Proteomes" id="UP000018320">
    <property type="component" value="Unassembled WGS sequence"/>
</dbReference>
<accession>V6TAP5</accession>
<gene>
    <name evidence="2" type="ORF">DHA2_153092</name>
</gene>
<comment type="caution">
    <text evidence="2">The sequence shown here is derived from an EMBL/GenBank/DDBJ whole genome shotgun (WGS) entry which is preliminary data.</text>
</comment>
<evidence type="ECO:0000256" key="1">
    <source>
        <dbReference type="SAM" id="MobiDB-lite"/>
    </source>
</evidence>
<dbReference type="VEuPathDB" id="GiardiaDB:QR46_4166"/>
<dbReference type="AlphaFoldDB" id="V6TAP5"/>
<feature type="region of interest" description="Disordered" evidence="1">
    <location>
        <begin position="422"/>
        <end position="447"/>
    </location>
</feature>
<reference evidence="2 3" key="2">
    <citation type="journal article" date="2013" name="Genome Biol. Evol.">
        <title>Genome sequencing of Giardia lamblia genotypes A2 and B isolates (DH and GS) and comparative analysis with the genomes of genotypes A1 and E (WB and Pig).</title>
        <authorList>
            <person name="Adam R.D."/>
            <person name="Dahlstrom E.W."/>
            <person name="Martens C.A."/>
            <person name="Bruno D.P."/>
            <person name="Barbian K.D."/>
            <person name="Ricklefs S.M."/>
            <person name="Hernandez M.M."/>
            <person name="Narla N.P."/>
            <person name="Patel R.B."/>
            <person name="Porcella S.F."/>
            <person name="Nash T.E."/>
        </authorList>
    </citation>
    <scope>NUCLEOTIDE SEQUENCE [LARGE SCALE GENOMIC DNA]</scope>
    <source>
        <strain evidence="2 3">DH</strain>
    </source>
</reference>
<dbReference type="EMBL" id="AHGT01000062">
    <property type="protein sequence ID" value="ESU35946.1"/>
    <property type="molecule type" value="Genomic_DNA"/>
</dbReference>
<proteinExistence type="predicted"/>
<evidence type="ECO:0000313" key="2">
    <source>
        <dbReference type="EMBL" id="ESU35946.1"/>
    </source>
</evidence>
<reference evidence="3" key="1">
    <citation type="submission" date="2012-02" db="EMBL/GenBank/DDBJ databases">
        <title>Genome sequencing of Giardia lamblia Genotypes A2 and B isolates (DH and GS) and comparative analysis with the genomes of Genotypes A1 and E (WB and Pig).</title>
        <authorList>
            <person name="Adam R."/>
            <person name="Dahlstrom E."/>
            <person name="Martens C."/>
            <person name="Bruno D."/>
            <person name="Barbian K."/>
            <person name="Porcella S.F."/>
            <person name="Nash T."/>
        </authorList>
    </citation>
    <scope>NUCLEOTIDE SEQUENCE</scope>
    <source>
        <strain evidence="3">DH</strain>
    </source>
</reference>
<feature type="compositionally biased region" description="Low complexity" evidence="1">
    <location>
        <begin position="436"/>
        <end position="446"/>
    </location>
</feature>
<sequence length="521" mass="57189">MDCKIVNLYTTSMSANELAACLCVKEVSSSHSSPYIGRYVSLLSEPNLSHRTRQDNPFLTPVQQVAKQIVELRPAPASAVATLSNSALSRRSGYSSNKHSMNTVLSARKETGKLAEGYSLATTRPSSRAISSYKPAIRNLCPQPESHPRDYSTLKIVSRLPSASDHVLRPTTTATAPYLLAPGGQYISQLVISRSSSQLNRPSTGSGSRVPSIRPASFSMSISNSTTSCVSQTSQATHSSLVPLNTLENDELDARERELELELQRIQVERQARAVIKASAQLQKEPPDQTNSPLIDLPVRPSVPAEAAKSSASTRTIVESANIHTNDPLVSSLTALSRSSSRNVFLESYVAEETVRRCLQRSNMTGSQPLASHSGEDVCSSQASVLTAVHLEQTNTEDRSSPQVAACTLKRLISELLEHPRAVSPTADRSETFTKQSVESQSESSSPYLNTYSARDYVTHEDVLSVFDEDNSLNFNRFKYLAKKFYGRISKAKLWSVAKEIDLTDSIDEKVDYLYSFLFNR</sequence>
<name>V6TAP5_GIAIN</name>
<dbReference type="VEuPathDB" id="GiardiaDB:DHA2_153092"/>
<dbReference type="VEuPathDB" id="GiardiaDB:GL50581_166"/>
<dbReference type="VEuPathDB" id="GiardiaDB:GL50803_004415"/>
<evidence type="ECO:0000313" key="3">
    <source>
        <dbReference type="Proteomes" id="UP000018320"/>
    </source>
</evidence>